<dbReference type="Gene3D" id="3.40.50.150">
    <property type="entry name" value="Vaccinia Virus protein VP39"/>
    <property type="match status" value="1"/>
</dbReference>
<dbReference type="Pfam" id="PF05958">
    <property type="entry name" value="tRNA_U5-meth_tr"/>
    <property type="match status" value="1"/>
</dbReference>
<organism evidence="7 8">
    <name type="scientific">Amoebophilus asiaticus (strain 5a2)</name>
    <dbReference type="NCBI Taxonomy" id="452471"/>
    <lineage>
        <taxon>Bacteria</taxon>
        <taxon>Pseudomonadati</taxon>
        <taxon>Bacteroidota</taxon>
        <taxon>Cytophagia</taxon>
        <taxon>Cytophagales</taxon>
        <taxon>Amoebophilaceae</taxon>
        <taxon>Candidatus Amoebophilus</taxon>
    </lineage>
</organism>
<dbReference type="InterPro" id="IPR029063">
    <property type="entry name" value="SAM-dependent_MTases_sf"/>
</dbReference>
<dbReference type="GO" id="GO:0070475">
    <property type="term" value="P:rRNA base methylation"/>
    <property type="evidence" value="ECO:0007669"/>
    <property type="project" value="TreeGrafter"/>
</dbReference>
<evidence type="ECO:0000256" key="2">
    <source>
        <dbReference type="ARBA" id="ARBA00022679"/>
    </source>
</evidence>
<dbReference type="Gene3D" id="2.40.50.1070">
    <property type="match status" value="1"/>
</dbReference>
<dbReference type="HOGENOM" id="CLU_014689_7_2_10"/>
<dbReference type="PROSITE" id="PS50926">
    <property type="entry name" value="TRAM"/>
    <property type="match status" value="1"/>
</dbReference>
<reference evidence="7 8" key="1">
    <citation type="journal article" date="2010" name="J. Bacteriol.">
        <title>The genome of the amoeba symbiont 'Candidatus Amoebophilus asiaticus' reveals common mechanisms for host cell interaction among amoeba-associated bacteria.</title>
        <authorList>
            <person name="Schmitz-Esser S."/>
            <person name="Tischler P."/>
            <person name="Arnold R."/>
            <person name="Montanaro J."/>
            <person name="Wagner M."/>
            <person name="Rattei T."/>
            <person name="Horn M."/>
        </authorList>
    </citation>
    <scope>NUCLEOTIDE SEQUENCE [LARGE SCALE GENOMIC DNA]</scope>
    <source>
        <strain evidence="7 8">5a2</strain>
    </source>
</reference>
<comment type="similarity">
    <text evidence="4">Belongs to the class I-like SAM-binding methyltransferase superfamily. RNA M5U methyltransferase family.</text>
</comment>
<dbReference type="PROSITE" id="PS01231">
    <property type="entry name" value="TRMA_2"/>
    <property type="match status" value="1"/>
</dbReference>
<feature type="binding site" evidence="4">
    <location>
        <position position="299"/>
    </location>
    <ligand>
        <name>S-adenosyl-L-methionine</name>
        <dbReference type="ChEBI" id="CHEBI:59789"/>
    </ligand>
</feature>
<dbReference type="InterPro" id="IPR030390">
    <property type="entry name" value="MeTrfase_TrmA_AS"/>
</dbReference>
<evidence type="ECO:0000259" key="6">
    <source>
        <dbReference type="PROSITE" id="PS50926"/>
    </source>
</evidence>
<accession>B3EU44</accession>
<name>B3EU44_AMOA5</name>
<dbReference type="InterPro" id="IPR012340">
    <property type="entry name" value="NA-bd_OB-fold"/>
</dbReference>
<feature type="active site" description="Nucleophile" evidence="4">
    <location>
        <position position="425"/>
    </location>
</feature>
<evidence type="ECO:0000256" key="5">
    <source>
        <dbReference type="PROSITE-ProRule" id="PRU10015"/>
    </source>
</evidence>
<dbReference type="SUPFAM" id="SSF50249">
    <property type="entry name" value="Nucleic acid-binding proteins"/>
    <property type="match status" value="1"/>
</dbReference>
<keyword evidence="3 4" id="KW-0949">S-adenosyl-L-methionine</keyword>
<sequence>MAPKYKQQIIKDIIIGDLAEGNRCVARVDNQVVFVEQAAPGDIMDIQIMKKKRGYAEAIPVQLHKPGPNRIQPFCMHFGVCGGCQWQHIDYSAQLAAKEQLVKEKLIRLGRIVNPPVAKILAADPNQYYRNKLEYTFSNKRWLTQQEIQSDQPLDRYALGFHKPGYFDKVVDIQHCYLQAEPSNAIRLAVGQFAREHGYSFYDFRSHQGLLRNLIVRTTSTGEVMVIVQFGENQEGPIVHIMDFIQKKFPTLTSLQYIVNTKYNETFYDLEVHCYAGQPFITEVIDGLQWQIGPKSFFQTNSTQAKVLYQTVADLANLQGHELVYDLYTGVGTIAHFLARKARQVVGIEMIESAIKDAQINAQLNQLSNVSFWLGDMKDIFNEELLKECGRPDIIVTDPPRAGMHPDVVQQLLQVAPEKIIYVSCNPATQARDIHDLQDRYVLTHAQPIDMFPHTSHVENVAVLVKTT</sequence>
<dbReference type="InterPro" id="IPR030391">
    <property type="entry name" value="MeTrfase_TrmA_CS"/>
</dbReference>
<dbReference type="InterPro" id="IPR002792">
    <property type="entry name" value="TRAM_dom"/>
</dbReference>
<feature type="binding site" evidence="4">
    <location>
        <position position="349"/>
    </location>
    <ligand>
        <name>S-adenosyl-L-methionine</name>
        <dbReference type="ChEBI" id="CHEBI:59789"/>
    </ligand>
</feature>
<gene>
    <name evidence="7" type="ordered locus">Aasi_0005</name>
</gene>
<dbReference type="Proteomes" id="UP000001227">
    <property type="component" value="Chromosome"/>
</dbReference>
<dbReference type="GO" id="GO:0070041">
    <property type="term" value="F:rRNA (uridine-C5-)-methyltransferase activity"/>
    <property type="evidence" value="ECO:0007669"/>
    <property type="project" value="TreeGrafter"/>
</dbReference>
<keyword evidence="8" id="KW-1185">Reference proteome</keyword>
<feature type="active site" evidence="5">
    <location>
        <position position="425"/>
    </location>
</feature>
<dbReference type="InterPro" id="IPR010280">
    <property type="entry name" value="U5_MeTrfase_fam"/>
</dbReference>
<dbReference type="SUPFAM" id="SSF53335">
    <property type="entry name" value="S-adenosyl-L-methionine-dependent methyltransferases"/>
    <property type="match status" value="1"/>
</dbReference>
<dbReference type="eggNOG" id="COG2265">
    <property type="taxonomic scope" value="Bacteria"/>
</dbReference>
<dbReference type="CDD" id="cd02440">
    <property type="entry name" value="AdoMet_MTases"/>
    <property type="match status" value="1"/>
</dbReference>
<keyword evidence="2 4" id="KW-0808">Transferase</keyword>
<protein>
    <submittedName>
        <fullName evidence="7">RNA methyltransferase, TrmA family</fullName>
    </submittedName>
</protein>
<dbReference type="OrthoDB" id="9804590at2"/>
<dbReference type="Pfam" id="PF01938">
    <property type="entry name" value="TRAM"/>
    <property type="match status" value="1"/>
</dbReference>
<keyword evidence="1 4" id="KW-0489">Methyltransferase</keyword>
<evidence type="ECO:0000256" key="3">
    <source>
        <dbReference type="ARBA" id="ARBA00022691"/>
    </source>
</evidence>
<dbReference type="PANTHER" id="PTHR11061:SF30">
    <property type="entry name" value="TRNA (URACIL(54)-C(5))-METHYLTRANSFERASE"/>
    <property type="match status" value="1"/>
</dbReference>
<dbReference type="Gene3D" id="2.40.50.140">
    <property type="entry name" value="Nucleic acid-binding proteins"/>
    <property type="match status" value="1"/>
</dbReference>
<feature type="binding site" evidence="4">
    <location>
        <position position="398"/>
    </location>
    <ligand>
        <name>S-adenosyl-L-methionine</name>
        <dbReference type="ChEBI" id="CHEBI:59789"/>
    </ligand>
</feature>
<dbReference type="FunFam" id="3.40.50.150:FF:000009">
    <property type="entry name" value="23S rRNA (Uracil(1939)-C(5))-methyltransferase RlmD"/>
    <property type="match status" value="1"/>
</dbReference>
<proteinExistence type="inferred from homology"/>
<dbReference type="RefSeq" id="WP_012472234.1">
    <property type="nucleotide sequence ID" value="NC_010830.1"/>
</dbReference>
<evidence type="ECO:0000256" key="1">
    <source>
        <dbReference type="ARBA" id="ARBA00022603"/>
    </source>
</evidence>
<evidence type="ECO:0000313" key="7">
    <source>
        <dbReference type="EMBL" id="ACE05463.1"/>
    </source>
</evidence>
<dbReference type="EMBL" id="CP001102">
    <property type="protein sequence ID" value="ACE05463.1"/>
    <property type="molecule type" value="Genomic_DNA"/>
</dbReference>
<feature type="binding site" evidence="4">
    <location>
        <position position="328"/>
    </location>
    <ligand>
        <name>S-adenosyl-L-methionine</name>
        <dbReference type="ChEBI" id="CHEBI:59789"/>
    </ligand>
</feature>
<dbReference type="AlphaFoldDB" id="B3EU44"/>
<dbReference type="PROSITE" id="PS51687">
    <property type="entry name" value="SAM_MT_RNA_M5U"/>
    <property type="match status" value="1"/>
</dbReference>
<feature type="domain" description="TRAM" evidence="6">
    <location>
        <begin position="3"/>
        <end position="62"/>
    </location>
</feature>
<evidence type="ECO:0000313" key="8">
    <source>
        <dbReference type="Proteomes" id="UP000001227"/>
    </source>
</evidence>
<dbReference type="PANTHER" id="PTHR11061">
    <property type="entry name" value="RNA M5U METHYLTRANSFERASE"/>
    <property type="match status" value="1"/>
</dbReference>
<dbReference type="STRING" id="452471.Aasi_0005"/>
<dbReference type="PROSITE" id="PS01230">
    <property type="entry name" value="TRMA_1"/>
    <property type="match status" value="1"/>
</dbReference>
<evidence type="ECO:0000256" key="4">
    <source>
        <dbReference type="PROSITE-ProRule" id="PRU01024"/>
    </source>
</evidence>
<dbReference type="NCBIfam" id="TIGR00479">
    <property type="entry name" value="rumA"/>
    <property type="match status" value="1"/>
</dbReference>
<dbReference type="KEGG" id="aas:Aasi_0005"/>